<dbReference type="GeneID" id="54124994"/>
<dbReference type="RefSeq" id="WP_168170962.1">
    <property type="nucleotide sequence ID" value="NZ_CP019327.1"/>
</dbReference>
<reference evidence="2 3" key="1">
    <citation type="submission" date="2017-01" db="EMBL/GenBank/DDBJ databases">
        <authorList>
            <person name="Mah S.A."/>
            <person name="Swanson W.J."/>
            <person name="Moy G.W."/>
            <person name="Vacquier V.D."/>
        </authorList>
    </citation>
    <scope>NUCLEOTIDE SEQUENCE [LARGE SCALE GENOMIC DNA]</scope>
    <source>
        <strain evidence="2 3">CGMCC 1.8909</strain>
    </source>
</reference>
<sequence length="57" mass="5948">MVYVRGDDDAEDGLVGSAFPDCPRCGDPVLATVVTGPSEATSTPCGCRVTPPHLERE</sequence>
<evidence type="ECO:0008006" key="4">
    <source>
        <dbReference type="Google" id="ProtNLM"/>
    </source>
</evidence>
<dbReference type="EMBL" id="FTNP01000004">
    <property type="protein sequence ID" value="SIR89996.1"/>
    <property type="molecule type" value="Genomic_DNA"/>
</dbReference>
<evidence type="ECO:0000313" key="3">
    <source>
        <dbReference type="Proteomes" id="UP000185687"/>
    </source>
</evidence>
<evidence type="ECO:0000313" key="2">
    <source>
        <dbReference type="EMBL" id="SIR89996.1"/>
    </source>
</evidence>
<keyword evidence="3" id="KW-1185">Reference proteome</keyword>
<protein>
    <recommendedName>
        <fullName evidence="4">Small CPxCG-related zinc finger protein</fullName>
    </recommendedName>
</protein>
<feature type="region of interest" description="Disordered" evidence="1">
    <location>
        <begin position="38"/>
        <end position="57"/>
    </location>
</feature>
<gene>
    <name evidence="2" type="ORF">SAMN05421809_2758</name>
</gene>
<dbReference type="OrthoDB" id="193769at2157"/>
<proteinExistence type="predicted"/>
<dbReference type="AlphaFoldDB" id="A0A1N7EPL1"/>
<accession>A0A1N7EPL1</accession>
<dbReference type="Proteomes" id="UP000185687">
    <property type="component" value="Unassembled WGS sequence"/>
</dbReference>
<organism evidence="2 3">
    <name type="scientific">Natronorubrum daqingense</name>
    <dbReference type="NCBI Taxonomy" id="588898"/>
    <lineage>
        <taxon>Archaea</taxon>
        <taxon>Methanobacteriati</taxon>
        <taxon>Methanobacteriota</taxon>
        <taxon>Stenosarchaea group</taxon>
        <taxon>Halobacteria</taxon>
        <taxon>Halobacteriales</taxon>
        <taxon>Natrialbaceae</taxon>
        <taxon>Natronorubrum</taxon>
    </lineage>
</organism>
<name>A0A1N7EPL1_9EURY</name>
<evidence type="ECO:0000256" key="1">
    <source>
        <dbReference type="SAM" id="MobiDB-lite"/>
    </source>
</evidence>